<comment type="caution">
    <text evidence="1">The sequence shown here is derived from an EMBL/GenBank/DDBJ whole genome shotgun (WGS) entry which is preliminary data.</text>
</comment>
<reference evidence="2" key="1">
    <citation type="journal article" date="2024" name="Front. Bioeng. Biotechnol.">
        <title>Genome-scale model development and genomic sequencing of the oleaginous clade Lipomyces.</title>
        <authorList>
            <person name="Czajka J.J."/>
            <person name="Han Y."/>
            <person name="Kim J."/>
            <person name="Mondo S.J."/>
            <person name="Hofstad B.A."/>
            <person name="Robles A."/>
            <person name="Haridas S."/>
            <person name="Riley R."/>
            <person name="LaButti K."/>
            <person name="Pangilinan J."/>
            <person name="Andreopoulos W."/>
            <person name="Lipzen A."/>
            <person name="Yan J."/>
            <person name="Wang M."/>
            <person name="Ng V."/>
            <person name="Grigoriev I.V."/>
            <person name="Spatafora J.W."/>
            <person name="Magnuson J.K."/>
            <person name="Baker S.E."/>
            <person name="Pomraning K.R."/>
        </authorList>
    </citation>
    <scope>NUCLEOTIDE SEQUENCE [LARGE SCALE GENOMIC DNA]</scope>
    <source>
        <strain evidence="2">CBS 10300</strain>
    </source>
</reference>
<name>A0ACC3TFB0_9ASCO</name>
<accession>A0ACC3TFB0</accession>
<proteinExistence type="predicted"/>
<organism evidence="1 2">
    <name type="scientific">Lipomyces orientalis</name>
    <dbReference type="NCBI Taxonomy" id="1233043"/>
    <lineage>
        <taxon>Eukaryota</taxon>
        <taxon>Fungi</taxon>
        <taxon>Dikarya</taxon>
        <taxon>Ascomycota</taxon>
        <taxon>Saccharomycotina</taxon>
        <taxon>Lipomycetes</taxon>
        <taxon>Lipomycetales</taxon>
        <taxon>Lipomycetaceae</taxon>
        <taxon>Lipomyces</taxon>
    </lineage>
</organism>
<gene>
    <name evidence="1" type="ORF">V1517DRAFT_266462</name>
</gene>
<feature type="non-terminal residue" evidence="1">
    <location>
        <position position="1"/>
    </location>
</feature>
<sequence>VYNPSAITNCRYCPISNGDQFLAASEIFWSQRWRNFGIGWAYIVFNIFGAVMRYYLIRVRKPTGDTKRTVSIMLHSLGKAGYWVRSLLTT</sequence>
<evidence type="ECO:0000313" key="2">
    <source>
        <dbReference type="Proteomes" id="UP001489719"/>
    </source>
</evidence>
<dbReference type="Proteomes" id="UP001489719">
    <property type="component" value="Unassembled WGS sequence"/>
</dbReference>
<keyword evidence="2" id="KW-1185">Reference proteome</keyword>
<evidence type="ECO:0000313" key="1">
    <source>
        <dbReference type="EMBL" id="KAK9319350.1"/>
    </source>
</evidence>
<dbReference type="EMBL" id="MU970196">
    <property type="protein sequence ID" value="KAK9319350.1"/>
    <property type="molecule type" value="Genomic_DNA"/>
</dbReference>
<protein>
    <submittedName>
        <fullName evidence="1">Uncharacterized protein</fullName>
    </submittedName>
</protein>